<keyword evidence="2" id="KW-0812">Transmembrane</keyword>
<gene>
    <name evidence="4" type="ORF">MYF79_13335</name>
</gene>
<feature type="chain" id="PRO_5045267609" evidence="3">
    <location>
        <begin position="21"/>
        <end position="333"/>
    </location>
</feature>
<evidence type="ECO:0000256" key="2">
    <source>
        <dbReference type="SAM" id="Phobius"/>
    </source>
</evidence>
<keyword evidence="3" id="KW-0732">Signal</keyword>
<keyword evidence="2" id="KW-1133">Transmembrane helix</keyword>
<keyword evidence="5" id="KW-1185">Reference proteome</keyword>
<dbReference type="RefSeq" id="WP_247814380.1">
    <property type="nucleotide sequence ID" value="NZ_CP095855.1"/>
</dbReference>
<feature type="compositionally biased region" description="Basic and acidic residues" evidence="1">
    <location>
        <begin position="43"/>
        <end position="74"/>
    </location>
</feature>
<sequence length="333" mass="37036">MKGIITLLIFVCFFHNGVLAQKTAAKTVTEKNVKKNTAKKTAARKDESPQKRKESKAPPEKRKETAPEHEKKNVMAEPADSAKAAEIAVAQAADTVSATPSPQEAPAAISSAPATAPALLPVDDWRWWIVWLSPVFIIGLAVYVFQTNGNIYKRLHRIQADLEAQKKDFTWEKAKLPTGITRAEVEHLINSNPALTRMMDECTTLKSNMEKLTQPSPKIVSSVPVEESIANTFYMTGPTNNYFPSSAKSSRRENTVYKFTLQPGGNEARFELHTTGASISEIIKVIESYIKPACDEENLPSSNIRNIVTRKQGIAILDNEKWIIKDKAVIRYE</sequence>
<organism evidence="4 5">
    <name type="scientific">Chitinophaga filiformis</name>
    <name type="common">Myxococcus filiformis</name>
    <name type="synonym">Flexibacter filiformis</name>
    <dbReference type="NCBI Taxonomy" id="104663"/>
    <lineage>
        <taxon>Bacteria</taxon>
        <taxon>Pseudomonadati</taxon>
        <taxon>Bacteroidota</taxon>
        <taxon>Chitinophagia</taxon>
        <taxon>Chitinophagales</taxon>
        <taxon>Chitinophagaceae</taxon>
        <taxon>Chitinophaga</taxon>
    </lineage>
</organism>
<keyword evidence="2" id="KW-0472">Membrane</keyword>
<accession>A0ABY4IC83</accession>
<dbReference type="EMBL" id="CP095855">
    <property type="protein sequence ID" value="UPK72271.1"/>
    <property type="molecule type" value="Genomic_DNA"/>
</dbReference>
<feature type="transmembrane region" description="Helical" evidence="2">
    <location>
        <begin position="125"/>
        <end position="145"/>
    </location>
</feature>
<evidence type="ECO:0000256" key="3">
    <source>
        <dbReference type="SAM" id="SignalP"/>
    </source>
</evidence>
<name>A0ABY4IC83_CHIFI</name>
<dbReference type="Proteomes" id="UP000830198">
    <property type="component" value="Chromosome"/>
</dbReference>
<protein>
    <submittedName>
        <fullName evidence="4">Uncharacterized protein</fullName>
    </submittedName>
</protein>
<evidence type="ECO:0000313" key="4">
    <source>
        <dbReference type="EMBL" id="UPK72271.1"/>
    </source>
</evidence>
<feature type="signal peptide" evidence="3">
    <location>
        <begin position="1"/>
        <end position="20"/>
    </location>
</feature>
<feature type="region of interest" description="Disordered" evidence="1">
    <location>
        <begin position="30"/>
        <end position="78"/>
    </location>
</feature>
<proteinExistence type="predicted"/>
<reference evidence="4 5" key="1">
    <citation type="submission" date="2022-04" db="EMBL/GenBank/DDBJ databases">
        <title>The arsenic-methylating capacity of Chitinophaga filiformis YT5 during chitin decomposition.</title>
        <authorList>
            <person name="Chen G."/>
            <person name="Liang Y."/>
        </authorList>
    </citation>
    <scope>NUCLEOTIDE SEQUENCE [LARGE SCALE GENOMIC DNA]</scope>
    <source>
        <strain evidence="4 5">YT5</strain>
    </source>
</reference>
<evidence type="ECO:0000313" key="5">
    <source>
        <dbReference type="Proteomes" id="UP000830198"/>
    </source>
</evidence>
<evidence type="ECO:0000256" key="1">
    <source>
        <dbReference type="SAM" id="MobiDB-lite"/>
    </source>
</evidence>